<protein>
    <recommendedName>
        <fullName evidence="2">Vacuolar sorting protein Vps3844 C-terminal domain-containing protein</fullName>
    </recommendedName>
</protein>
<comment type="caution">
    <text evidence="3">The sequence shown here is derived from an EMBL/GenBank/DDBJ whole genome shotgun (WGS) entry which is preliminary data.</text>
</comment>
<feature type="transmembrane region" description="Helical" evidence="1">
    <location>
        <begin position="316"/>
        <end position="337"/>
    </location>
</feature>
<reference evidence="3 4" key="1">
    <citation type="journal article" date="2020" name="ISME J.">
        <title>Uncovering the hidden diversity of litter-decomposition mechanisms in mushroom-forming fungi.</title>
        <authorList>
            <person name="Floudas D."/>
            <person name="Bentzer J."/>
            <person name="Ahren D."/>
            <person name="Johansson T."/>
            <person name="Persson P."/>
            <person name="Tunlid A."/>
        </authorList>
    </citation>
    <scope>NUCLEOTIDE SEQUENCE [LARGE SCALE GENOMIC DNA]</scope>
    <source>
        <strain evidence="3 4">CBS 661.87</strain>
    </source>
</reference>
<keyword evidence="4" id="KW-1185">Reference proteome</keyword>
<evidence type="ECO:0000256" key="1">
    <source>
        <dbReference type="SAM" id="Phobius"/>
    </source>
</evidence>
<dbReference type="PANTHER" id="PTHR36853">
    <property type="entry name" value="EXPRESSED PROTEIN"/>
    <property type="match status" value="1"/>
</dbReference>
<accession>A0A8H5M9J7</accession>
<sequence length="359" mass="39150">MLMPNTHKYSYVMRPLSLAVLLSALQFSRAINVYLNPQPTFLRSSMSPQYASGALSRHLGLETFEPFLDASSSQYNEESFVGKGVNNALLLTMDEHDAKAVLPPSYRPSFQLPSTPVDSLSSVISTYLHRAPHSFASIYDDGVSRQLKDVNSLSTFFESAEAPSFAALELTKFSNLREMYGSTSDEYAKSADEIRHFLEHAYENHRGLHIALLTFSTSAFSLGKREPQVSQFPVPVNHSPPQQPIGSVSTCFTTLETCTNTTNSCSGRGQCFEANKSGRTCFVCVCGATKMGEGSKVKTDTWAGQSCERKDVSGPFVLLTGTVIVLILLIFGSISLLSSVGDNELPSTLLATAVHVKKD</sequence>
<name>A0A8H5M9J7_9AGAR</name>
<evidence type="ECO:0000313" key="4">
    <source>
        <dbReference type="Proteomes" id="UP000565441"/>
    </source>
</evidence>
<feature type="domain" description="Vacuolar sorting protein Vps3844 C-terminal" evidence="2">
    <location>
        <begin position="251"/>
        <end position="350"/>
    </location>
</feature>
<gene>
    <name evidence="3" type="ORF">D9615_002269</name>
</gene>
<dbReference type="InterPro" id="IPR053065">
    <property type="entry name" value="Archenteron_Induction-Rel"/>
</dbReference>
<dbReference type="PANTHER" id="PTHR36853:SF1">
    <property type="entry name" value="DUF3844 DOMAIN-CONTAINING PROTEIN"/>
    <property type="match status" value="1"/>
</dbReference>
<dbReference type="InterPro" id="IPR024382">
    <property type="entry name" value="Vps3844_C"/>
</dbReference>
<dbReference type="Proteomes" id="UP000565441">
    <property type="component" value="Unassembled WGS sequence"/>
</dbReference>
<proteinExistence type="predicted"/>
<evidence type="ECO:0000259" key="2">
    <source>
        <dbReference type="Pfam" id="PF12955"/>
    </source>
</evidence>
<evidence type="ECO:0000313" key="3">
    <source>
        <dbReference type="EMBL" id="KAF5385928.1"/>
    </source>
</evidence>
<dbReference type="OrthoDB" id="5583277at2759"/>
<dbReference type="EMBL" id="JAACJP010000003">
    <property type="protein sequence ID" value="KAF5385928.1"/>
    <property type="molecule type" value="Genomic_DNA"/>
</dbReference>
<organism evidence="3 4">
    <name type="scientific">Tricholomella constricta</name>
    <dbReference type="NCBI Taxonomy" id="117010"/>
    <lineage>
        <taxon>Eukaryota</taxon>
        <taxon>Fungi</taxon>
        <taxon>Dikarya</taxon>
        <taxon>Basidiomycota</taxon>
        <taxon>Agaricomycotina</taxon>
        <taxon>Agaricomycetes</taxon>
        <taxon>Agaricomycetidae</taxon>
        <taxon>Agaricales</taxon>
        <taxon>Tricholomatineae</taxon>
        <taxon>Lyophyllaceae</taxon>
        <taxon>Tricholomella</taxon>
    </lineage>
</organism>
<dbReference type="AlphaFoldDB" id="A0A8H5M9J7"/>
<keyword evidence="1" id="KW-1133">Transmembrane helix</keyword>
<dbReference type="GO" id="GO:0005783">
    <property type="term" value="C:endoplasmic reticulum"/>
    <property type="evidence" value="ECO:0007669"/>
    <property type="project" value="TreeGrafter"/>
</dbReference>
<keyword evidence="1" id="KW-0472">Membrane</keyword>
<keyword evidence="1" id="KW-0812">Transmembrane</keyword>
<dbReference type="Pfam" id="PF12955">
    <property type="entry name" value="Vps3844_C"/>
    <property type="match status" value="1"/>
</dbReference>